<reference evidence="6 7" key="1">
    <citation type="submission" date="2024-09" db="EMBL/GenBank/DDBJ databases">
        <title>The Natural Products Discovery Center: Release of the First 8490 Sequenced Strains for Exploring Actinobacteria Biosynthetic Diversity.</title>
        <authorList>
            <person name="Kalkreuter E."/>
            <person name="Kautsar S.A."/>
            <person name="Yang D."/>
            <person name="Bader C.D."/>
            <person name="Teijaro C.N."/>
            <person name="Fluegel L."/>
            <person name="Davis C.M."/>
            <person name="Simpson J.R."/>
            <person name="Lauterbach L."/>
            <person name="Steele A.D."/>
            <person name="Gui C."/>
            <person name="Meng S."/>
            <person name="Li G."/>
            <person name="Viehrig K."/>
            <person name="Ye F."/>
            <person name="Su P."/>
            <person name="Kiefer A.F."/>
            <person name="Nichols A."/>
            <person name="Cepeda A.J."/>
            <person name="Yan W."/>
            <person name="Fan B."/>
            <person name="Jiang Y."/>
            <person name="Adhikari A."/>
            <person name="Zheng C.-J."/>
            <person name="Schuster L."/>
            <person name="Cowan T.M."/>
            <person name="Smanski M.J."/>
            <person name="Chevrette M.G."/>
            <person name="De Carvalho L.P.S."/>
            <person name="Shen B."/>
        </authorList>
    </citation>
    <scope>NUCLEOTIDE SEQUENCE [LARGE SCALE GENOMIC DNA]</scope>
    <source>
        <strain evidence="6 7">NPDC056472</strain>
    </source>
</reference>
<proteinExistence type="predicted"/>
<dbReference type="InterPro" id="IPR000126">
    <property type="entry name" value="V8_ser_AS"/>
</dbReference>
<dbReference type="PROSITE" id="PS00673">
    <property type="entry name" value="V8_SER"/>
    <property type="match status" value="1"/>
</dbReference>
<keyword evidence="2" id="KW-0732">Signal</keyword>
<evidence type="ECO:0000256" key="4">
    <source>
        <dbReference type="ARBA" id="ARBA00022825"/>
    </source>
</evidence>
<dbReference type="GO" id="GO:0016787">
    <property type="term" value="F:hydrolase activity"/>
    <property type="evidence" value="ECO:0007669"/>
    <property type="project" value="UniProtKB-KW"/>
</dbReference>
<sequence length="706" mass="75435">MLLSDESREEQEQQAAAAQRYREAAAGRRAIEAKLEAGVQYPDTPERIASRVNRLLERGGVPPAAAVESIHAEALDVPETLERVIGLTKDLQPWSFLPRGARAAATVARILILRNGLERPHGTGFLVSPRLLLTNHHVLPNAETARSCFLEFNAQVTIDNAPDAAIRFEFDPDTFFAADKHLDYALVAVKPAADGSLAGAKFGWNQLSNQQGKLVQNEPVNVIGHPMGRLKEIALRDNALVQRLDDFLHYRTDTEPGNSGSPVFNDQWEVVALHHMGVPRTDTQDRILRKDGQLWRRGVDSDDTIDYVSNEGARISSILKHLAALPLDPERRALLAEMGPESGLRQDAAVGPVETPVAPVAPVTPVAPAVAPAPAPQEAVAVVAAPGLAAAGAVRAAAGTHVGLSAPKDAFGGERHLVFLHGRSQQGKDPELLRRGWTGGLNHGLTRAGLPTVDPANVWFPYYGDRIVEVIGQHEALPASYADAPAMAAAESFAAQSEEGTYEQLIMEAAVLAGMPPDGQGATENLGSTLVGSLQGALRWLAAKTDVDALAIATIFRDVDAYLSDQAVRNAVLDRVFDEIPHDGELVLVTHSLGTVVGMDLVANRLPTGMKVTLLVTAGSPLGMNAINSRLTPPGTNRPGTVSNWVNAWCPTDAVAIGCPLEPSWGKLTEEHAVVNASDRAHSIEEYLAHPEVATAIDKFLARSTG</sequence>
<keyword evidence="4" id="KW-0720">Serine protease</keyword>
<evidence type="ECO:0000256" key="1">
    <source>
        <dbReference type="ARBA" id="ARBA00022670"/>
    </source>
</evidence>
<dbReference type="Gene3D" id="2.40.10.10">
    <property type="entry name" value="Trypsin-like serine proteases"/>
    <property type="match status" value="2"/>
</dbReference>
<evidence type="ECO:0000313" key="6">
    <source>
        <dbReference type="EMBL" id="MFE5978296.1"/>
    </source>
</evidence>
<feature type="region of interest" description="Disordered" evidence="5">
    <location>
        <begin position="1"/>
        <end position="20"/>
    </location>
</feature>
<dbReference type="EC" id="3.4.21.-" evidence="6"/>
<dbReference type="EMBL" id="JBHTRV010000001">
    <property type="protein sequence ID" value="MFE5978296.1"/>
    <property type="molecule type" value="Genomic_DNA"/>
</dbReference>
<dbReference type="PANTHER" id="PTHR36234:SF5">
    <property type="entry name" value="LYSYL ENDOPEPTIDASE"/>
    <property type="match status" value="1"/>
</dbReference>
<dbReference type="RefSeq" id="WP_386254533.1">
    <property type="nucleotide sequence ID" value="NZ_JBHTRV010000001.1"/>
</dbReference>
<dbReference type="InterPro" id="IPR009003">
    <property type="entry name" value="Peptidase_S1_PA"/>
</dbReference>
<dbReference type="Pfam" id="PF13365">
    <property type="entry name" value="Trypsin_2"/>
    <property type="match status" value="1"/>
</dbReference>
<evidence type="ECO:0000256" key="5">
    <source>
        <dbReference type="SAM" id="MobiDB-lite"/>
    </source>
</evidence>
<evidence type="ECO:0000256" key="2">
    <source>
        <dbReference type="ARBA" id="ARBA00022729"/>
    </source>
</evidence>
<name>A0ABW6IL44_STRWE</name>
<gene>
    <name evidence="6" type="ORF">ACFQ63_01145</name>
</gene>
<dbReference type="InterPro" id="IPR043504">
    <property type="entry name" value="Peptidase_S1_PA_chymotrypsin"/>
</dbReference>
<dbReference type="Proteomes" id="UP001600424">
    <property type="component" value="Unassembled WGS sequence"/>
</dbReference>
<dbReference type="SUPFAM" id="SSF50494">
    <property type="entry name" value="Trypsin-like serine proteases"/>
    <property type="match status" value="1"/>
</dbReference>
<protein>
    <submittedName>
        <fullName evidence="6">Trypsin-like serine peptidase</fullName>
        <ecNumber evidence="6">3.4.21.-</ecNumber>
    </submittedName>
</protein>
<dbReference type="InterPro" id="IPR008353">
    <property type="entry name" value="Peptidase_S1B_tx"/>
</dbReference>
<evidence type="ECO:0000313" key="7">
    <source>
        <dbReference type="Proteomes" id="UP001600424"/>
    </source>
</evidence>
<keyword evidence="1" id="KW-0645">Protease</keyword>
<accession>A0ABW6IL44</accession>
<organism evidence="6 7">
    <name type="scientific">Streptomyces wedmorensis</name>
    <dbReference type="NCBI Taxonomy" id="43759"/>
    <lineage>
        <taxon>Bacteria</taxon>
        <taxon>Bacillati</taxon>
        <taxon>Actinomycetota</taxon>
        <taxon>Actinomycetes</taxon>
        <taxon>Kitasatosporales</taxon>
        <taxon>Streptomycetaceae</taxon>
        <taxon>Streptomyces</taxon>
    </lineage>
</organism>
<keyword evidence="3 6" id="KW-0378">Hydrolase</keyword>
<evidence type="ECO:0000256" key="3">
    <source>
        <dbReference type="ARBA" id="ARBA00022801"/>
    </source>
</evidence>
<dbReference type="PRINTS" id="PR01774">
    <property type="entry name" value="EXFOLTOXIN"/>
</dbReference>
<comment type="caution">
    <text evidence="6">The sequence shown here is derived from an EMBL/GenBank/DDBJ whole genome shotgun (WGS) entry which is preliminary data.</text>
</comment>
<dbReference type="PANTHER" id="PTHR36234">
    <property type="entry name" value="LYSYL ENDOPEPTIDASE"/>
    <property type="match status" value="1"/>
</dbReference>
<keyword evidence="7" id="KW-1185">Reference proteome</keyword>